<keyword evidence="11" id="KW-1185">Reference proteome</keyword>
<keyword evidence="5 6" id="KW-0804">Transcription</keyword>
<dbReference type="InterPro" id="IPR007627">
    <property type="entry name" value="RNA_pol_sigma70_r2"/>
</dbReference>
<dbReference type="PANTHER" id="PTHR30603:SF60">
    <property type="entry name" value="RNA POLYMERASE SIGMA FACTOR RPOD"/>
    <property type="match status" value="1"/>
</dbReference>
<dbReference type="PROSITE" id="PS00715">
    <property type="entry name" value="SIGMA70_1"/>
    <property type="match status" value="1"/>
</dbReference>
<dbReference type="GO" id="GO:0006352">
    <property type="term" value="P:DNA-templated transcription initiation"/>
    <property type="evidence" value="ECO:0007669"/>
    <property type="project" value="InterPro"/>
</dbReference>
<evidence type="ECO:0000313" key="10">
    <source>
        <dbReference type="EMBL" id="TYC13272.1"/>
    </source>
</evidence>
<feature type="region of interest" description="Disordered" evidence="7">
    <location>
        <begin position="74"/>
        <end position="96"/>
    </location>
</feature>
<dbReference type="Pfam" id="PF00140">
    <property type="entry name" value="Sigma70_r1_2"/>
    <property type="match status" value="1"/>
</dbReference>
<evidence type="ECO:0000256" key="6">
    <source>
        <dbReference type="RuleBase" id="RU362124"/>
    </source>
</evidence>
<protein>
    <recommendedName>
        <fullName evidence="6">RNA polymerase sigma factor</fullName>
    </recommendedName>
</protein>
<comment type="similarity">
    <text evidence="1 6">Belongs to the sigma-70 factor family.</text>
</comment>
<comment type="caution">
    <text evidence="10">The sequence shown here is derived from an EMBL/GenBank/DDBJ whole genome shotgun (WGS) entry which is preliminary data.</text>
</comment>
<dbReference type="InterPro" id="IPR007630">
    <property type="entry name" value="RNA_pol_sigma70_r4"/>
</dbReference>
<dbReference type="EMBL" id="VSFF01000008">
    <property type="protein sequence ID" value="TYC13272.1"/>
    <property type="molecule type" value="Genomic_DNA"/>
</dbReference>
<feature type="domain" description="RNA polymerase sigma-70" evidence="8">
    <location>
        <begin position="139"/>
        <end position="152"/>
    </location>
</feature>
<dbReference type="Pfam" id="PF04539">
    <property type="entry name" value="Sigma70_r3"/>
    <property type="match status" value="1"/>
</dbReference>
<dbReference type="AlphaFoldDB" id="A0A5D0U6M5"/>
<dbReference type="Gene3D" id="1.10.601.10">
    <property type="entry name" value="RNA Polymerase Primary Sigma Factor"/>
    <property type="match status" value="2"/>
</dbReference>
<keyword evidence="3 6" id="KW-0731">Sigma factor</keyword>
<name>A0A5D0U6M5_9ACTN</name>
<dbReference type="PROSITE" id="PS00716">
    <property type="entry name" value="SIGMA70_2"/>
    <property type="match status" value="1"/>
</dbReference>
<dbReference type="Gene3D" id="1.10.10.10">
    <property type="entry name" value="Winged helix-like DNA-binding domain superfamily/Winged helix DNA-binding domain"/>
    <property type="match status" value="2"/>
</dbReference>
<feature type="region of interest" description="Disordered" evidence="7">
    <location>
        <begin position="1"/>
        <end position="36"/>
    </location>
</feature>
<evidence type="ECO:0000256" key="7">
    <source>
        <dbReference type="SAM" id="MobiDB-lite"/>
    </source>
</evidence>
<proteinExistence type="inferred from homology"/>
<dbReference type="Pfam" id="PF04545">
    <property type="entry name" value="Sigma70_r4"/>
    <property type="match status" value="1"/>
</dbReference>
<dbReference type="InterPro" id="IPR036388">
    <property type="entry name" value="WH-like_DNA-bd_sf"/>
</dbReference>
<reference evidence="10 11" key="1">
    <citation type="submission" date="2019-08" db="EMBL/GenBank/DDBJ databases">
        <title>Actinomadura sp. nov. CYP1-5 isolated from mountain soil.</title>
        <authorList>
            <person name="Songsumanus A."/>
            <person name="Kuncharoen N."/>
            <person name="Kudo T."/>
            <person name="Yuki M."/>
            <person name="Igarashi Y."/>
            <person name="Tanasupawat S."/>
        </authorList>
    </citation>
    <scope>NUCLEOTIDE SEQUENCE [LARGE SCALE GENOMIC DNA]</scope>
    <source>
        <strain evidence="10 11">GKU157</strain>
    </source>
</reference>
<dbReference type="PRINTS" id="PR00046">
    <property type="entry name" value="SIGMA70FCT"/>
</dbReference>
<evidence type="ECO:0000313" key="11">
    <source>
        <dbReference type="Proteomes" id="UP000322634"/>
    </source>
</evidence>
<organism evidence="10 11">
    <name type="scientific">Actinomadura syzygii</name>
    <dbReference type="NCBI Taxonomy" id="1427538"/>
    <lineage>
        <taxon>Bacteria</taxon>
        <taxon>Bacillati</taxon>
        <taxon>Actinomycetota</taxon>
        <taxon>Actinomycetes</taxon>
        <taxon>Streptosporangiales</taxon>
        <taxon>Thermomonosporaceae</taxon>
        <taxon>Actinomadura</taxon>
    </lineage>
</organism>
<dbReference type="Proteomes" id="UP000322634">
    <property type="component" value="Unassembled WGS sequence"/>
</dbReference>
<dbReference type="FunFam" id="1.10.601.10:FF:000001">
    <property type="entry name" value="RNA polymerase sigma factor SigA"/>
    <property type="match status" value="1"/>
</dbReference>
<dbReference type="InterPro" id="IPR000943">
    <property type="entry name" value="RNA_pol_sigma70"/>
</dbReference>
<dbReference type="InterPro" id="IPR009042">
    <property type="entry name" value="RNA_pol_sigma70_r1_2"/>
</dbReference>
<dbReference type="InterPro" id="IPR013324">
    <property type="entry name" value="RNA_pol_sigma_r3/r4-like"/>
</dbReference>
<feature type="compositionally biased region" description="Gly residues" evidence="7">
    <location>
        <begin position="76"/>
        <end position="90"/>
    </location>
</feature>
<evidence type="ECO:0000256" key="3">
    <source>
        <dbReference type="ARBA" id="ARBA00023082"/>
    </source>
</evidence>
<dbReference type="CDD" id="cd06171">
    <property type="entry name" value="Sigma70_r4"/>
    <property type="match status" value="1"/>
</dbReference>
<accession>A0A5D0U6M5</accession>
<evidence type="ECO:0000256" key="5">
    <source>
        <dbReference type="ARBA" id="ARBA00023163"/>
    </source>
</evidence>
<dbReference type="InterPro" id="IPR050239">
    <property type="entry name" value="Sigma-70_RNA_pol_init_factors"/>
</dbReference>
<keyword evidence="2 6" id="KW-0805">Transcription regulation</keyword>
<evidence type="ECO:0000259" key="9">
    <source>
        <dbReference type="PROSITE" id="PS00716"/>
    </source>
</evidence>
<dbReference type="GO" id="GO:0016987">
    <property type="term" value="F:sigma factor activity"/>
    <property type="evidence" value="ECO:0007669"/>
    <property type="project" value="UniProtKB-KW"/>
</dbReference>
<dbReference type="SUPFAM" id="SSF88946">
    <property type="entry name" value="Sigma2 domain of RNA polymerase sigma factors"/>
    <property type="match status" value="1"/>
</dbReference>
<evidence type="ECO:0000259" key="8">
    <source>
        <dbReference type="PROSITE" id="PS00715"/>
    </source>
</evidence>
<comment type="function">
    <text evidence="6">Sigma factors are initiation factors that promote the attachment of RNA polymerase to specific initiation sites and are then released.</text>
</comment>
<dbReference type="InterPro" id="IPR013325">
    <property type="entry name" value="RNA_pol_sigma_r2"/>
</dbReference>
<dbReference type="OrthoDB" id="9804285at2"/>
<keyword evidence="4 6" id="KW-0238">DNA-binding</keyword>
<dbReference type="InterPro" id="IPR007624">
    <property type="entry name" value="RNA_pol_sigma70_r3"/>
</dbReference>
<sequence>MADLPDAQAEGGKAMVRSRTEGRGRAEPYGPDDEPDLVGQYLTQIGRTELLTAAEEVELSKRIEAGVYARHLLDTEGGGTDDGGTGGGDESVGAAGDRAELEAVAGDGERAKDHMIRANLRLVVSTARKFPNRGMSFLDLIQEGNLGLIHAVEKFDYARGYKFSTYAMWWIRQAIGRGLAEKARTVRLPAHVVEDLSKLTRIERALEHAGTEPTDERVAAEAGETVEKIVSLRRVARDVVSLDTVIGRDDDTRVGDLIADPAAAGPDLVEFQQLAAEVRAMVDRLPPREAVILTLRYGLNDGRPHTLQDIADHIGLTRERVRQLEQQALAQLRDPRHGEALLTWVS</sequence>
<dbReference type="GO" id="GO:0003677">
    <property type="term" value="F:DNA binding"/>
    <property type="evidence" value="ECO:0007669"/>
    <property type="project" value="UniProtKB-KW"/>
</dbReference>
<evidence type="ECO:0000256" key="4">
    <source>
        <dbReference type="ARBA" id="ARBA00023125"/>
    </source>
</evidence>
<evidence type="ECO:0000256" key="1">
    <source>
        <dbReference type="ARBA" id="ARBA00007788"/>
    </source>
</evidence>
<dbReference type="InterPro" id="IPR014284">
    <property type="entry name" value="RNA_pol_sigma-70_dom"/>
</dbReference>
<gene>
    <name evidence="10" type="ORF">FXF65_22520</name>
</gene>
<dbReference type="SUPFAM" id="SSF88659">
    <property type="entry name" value="Sigma3 and sigma4 domains of RNA polymerase sigma factors"/>
    <property type="match status" value="2"/>
</dbReference>
<dbReference type="Pfam" id="PF04542">
    <property type="entry name" value="Sigma70_r2"/>
    <property type="match status" value="1"/>
</dbReference>
<feature type="domain" description="RNA polymerase sigma-70" evidence="9">
    <location>
        <begin position="306"/>
        <end position="332"/>
    </location>
</feature>
<dbReference type="NCBIfam" id="TIGR02937">
    <property type="entry name" value="sigma70-ECF"/>
    <property type="match status" value="1"/>
</dbReference>
<dbReference type="PANTHER" id="PTHR30603">
    <property type="entry name" value="RNA POLYMERASE SIGMA FACTOR RPO"/>
    <property type="match status" value="1"/>
</dbReference>
<evidence type="ECO:0000256" key="2">
    <source>
        <dbReference type="ARBA" id="ARBA00023015"/>
    </source>
</evidence>